<evidence type="ECO:0000256" key="4">
    <source>
        <dbReference type="ARBA" id="ARBA00022729"/>
    </source>
</evidence>
<reference evidence="12" key="1">
    <citation type="submission" date="2021-03" db="EMBL/GenBank/DDBJ databases">
        <title>Evolutionary innovations through gain and loss of genes in the ectomycorrhizal Boletales.</title>
        <authorList>
            <person name="Wu G."/>
            <person name="Miyauchi S."/>
            <person name="Morin E."/>
            <person name="Yang Z.-L."/>
            <person name="Xu J."/>
            <person name="Martin F.M."/>
        </authorList>
    </citation>
    <scope>NUCLEOTIDE SEQUENCE</scope>
    <source>
        <strain evidence="12">BR01</strain>
    </source>
</reference>
<dbReference type="EMBL" id="JAGFBS010000001">
    <property type="protein sequence ID" value="KAG6381982.1"/>
    <property type="molecule type" value="Genomic_DNA"/>
</dbReference>
<gene>
    <name evidence="12" type="ORF">JVT61DRAFT_611</name>
</gene>
<comment type="caution">
    <text evidence="12">The sequence shown here is derived from an EMBL/GenBank/DDBJ whole genome shotgun (WGS) entry which is preliminary data.</text>
</comment>
<dbReference type="Pfam" id="PF23598">
    <property type="entry name" value="LRR_14"/>
    <property type="match status" value="1"/>
</dbReference>
<sequence>MSSKFRENLSINPPPNHLNIQVETSKFSPTSTIAPSSRFSFGRCNSKCSKSSKPAHPPKDIEAVTSPTSSSLRDRFTKLFFDLRTLNAGDPDHPVQGPCVTQWPPLHIEKRRCPCQLHDPKHEARVRKQQRRSRCLFILLIIILLLLIGNAVFLTIRVLPLSTSTTTSQTTSTTNALSVDAQQCLSQYSLNAPASARSYPCSTCLSVLQAVPSSYTSSSANAHNTQVINNAVQFCSLRAIYETANAQGQATLGNGSWAQNVNFCTWTGVSCDTSGQVASLQLTYPGVPATLPNEIGGLTTLQSLEVIGGSGIPAGFLPGSFTNLTSLMTLHLEATSITALPNSLFASPGLTRLSTLALVRNSQMGTSLPSSLTSLTGLQNLLVNSQALSPSPLATLAASSSLAASLHTLDLTSTSITGSIPGALSSFKGLTQLLLGSNNLTGTVPTFPSTLQVLELNRNAGLGGSIACPPAPLARCSVQGTAISVAGCGVCQNATTMA</sequence>
<keyword evidence="2" id="KW-0433">Leucine-rich repeat</keyword>
<dbReference type="SUPFAM" id="SSF52058">
    <property type="entry name" value="L domain-like"/>
    <property type="match status" value="1"/>
</dbReference>
<dbReference type="InterPro" id="IPR055414">
    <property type="entry name" value="LRR_R13L4/SHOC2-like"/>
</dbReference>
<evidence type="ECO:0000256" key="2">
    <source>
        <dbReference type="ARBA" id="ARBA00022614"/>
    </source>
</evidence>
<evidence type="ECO:0000259" key="11">
    <source>
        <dbReference type="Pfam" id="PF23598"/>
    </source>
</evidence>
<organism evidence="12 13">
    <name type="scientific">Boletus reticuloceps</name>
    <dbReference type="NCBI Taxonomy" id="495285"/>
    <lineage>
        <taxon>Eukaryota</taxon>
        <taxon>Fungi</taxon>
        <taxon>Dikarya</taxon>
        <taxon>Basidiomycota</taxon>
        <taxon>Agaricomycotina</taxon>
        <taxon>Agaricomycetes</taxon>
        <taxon>Agaricomycetidae</taxon>
        <taxon>Boletales</taxon>
        <taxon>Boletineae</taxon>
        <taxon>Boletaceae</taxon>
        <taxon>Boletoideae</taxon>
        <taxon>Boletus</taxon>
    </lineage>
</organism>
<keyword evidence="9" id="KW-0325">Glycoprotein</keyword>
<protein>
    <submittedName>
        <fullName evidence="12">RNI-like protein</fullName>
    </submittedName>
</protein>
<name>A0A8I2Z3N6_9AGAM</name>
<accession>A0A8I2Z3N6</accession>
<evidence type="ECO:0000256" key="10">
    <source>
        <dbReference type="SAM" id="Phobius"/>
    </source>
</evidence>
<dbReference type="PANTHER" id="PTHR47986:SF34">
    <property type="entry name" value="RECEPTOR-LIKE KINASE TMK2"/>
    <property type="match status" value="1"/>
</dbReference>
<dbReference type="InterPro" id="IPR052422">
    <property type="entry name" value="Auxin_Ser/Thr_Kinase"/>
</dbReference>
<dbReference type="Proteomes" id="UP000683000">
    <property type="component" value="Unassembled WGS sequence"/>
</dbReference>
<dbReference type="PANTHER" id="PTHR47986">
    <property type="entry name" value="OSJNBA0070M12.3 PROTEIN"/>
    <property type="match status" value="1"/>
</dbReference>
<keyword evidence="5" id="KW-0677">Repeat</keyword>
<dbReference type="Gene3D" id="3.80.10.10">
    <property type="entry name" value="Ribonuclease Inhibitor"/>
    <property type="match status" value="1"/>
</dbReference>
<keyword evidence="13" id="KW-1185">Reference proteome</keyword>
<evidence type="ECO:0000256" key="1">
    <source>
        <dbReference type="ARBA" id="ARBA00004167"/>
    </source>
</evidence>
<feature type="transmembrane region" description="Helical" evidence="10">
    <location>
        <begin position="135"/>
        <end position="159"/>
    </location>
</feature>
<dbReference type="OrthoDB" id="676979at2759"/>
<keyword evidence="7 10" id="KW-0472">Membrane</keyword>
<dbReference type="InterPro" id="IPR032675">
    <property type="entry name" value="LRR_dom_sf"/>
</dbReference>
<evidence type="ECO:0000313" key="13">
    <source>
        <dbReference type="Proteomes" id="UP000683000"/>
    </source>
</evidence>
<proteinExistence type="predicted"/>
<comment type="subcellular location">
    <subcellularLocation>
        <location evidence="1">Membrane</location>
        <topology evidence="1">Single-pass membrane protein</topology>
    </subcellularLocation>
</comment>
<evidence type="ECO:0000256" key="7">
    <source>
        <dbReference type="ARBA" id="ARBA00023136"/>
    </source>
</evidence>
<dbReference type="GO" id="GO:0016020">
    <property type="term" value="C:membrane"/>
    <property type="evidence" value="ECO:0007669"/>
    <property type="project" value="UniProtKB-SubCell"/>
</dbReference>
<keyword evidence="8" id="KW-0675">Receptor</keyword>
<feature type="domain" description="Disease resistance R13L4/SHOC-2-like LRR" evidence="11">
    <location>
        <begin position="282"/>
        <end position="451"/>
    </location>
</feature>
<keyword evidence="6 10" id="KW-1133">Transmembrane helix</keyword>
<evidence type="ECO:0000256" key="8">
    <source>
        <dbReference type="ARBA" id="ARBA00023170"/>
    </source>
</evidence>
<keyword evidence="3 10" id="KW-0812">Transmembrane</keyword>
<evidence type="ECO:0000256" key="5">
    <source>
        <dbReference type="ARBA" id="ARBA00022737"/>
    </source>
</evidence>
<dbReference type="AlphaFoldDB" id="A0A8I2Z3N6"/>
<evidence type="ECO:0000256" key="3">
    <source>
        <dbReference type="ARBA" id="ARBA00022692"/>
    </source>
</evidence>
<evidence type="ECO:0000256" key="9">
    <source>
        <dbReference type="ARBA" id="ARBA00023180"/>
    </source>
</evidence>
<evidence type="ECO:0000313" key="12">
    <source>
        <dbReference type="EMBL" id="KAG6381982.1"/>
    </source>
</evidence>
<evidence type="ECO:0000256" key="6">
    <source>
        <dbReference type="ARBA" id="ARBA00022989"/>
    </source>
</evidence>
<keyword evidence="4" id="KW-0732">Signal</keyword>